<accession>A0ABS4E2G4</accession>
<evidence type="ECO:0000313" key="1">
    <source>
        <dbReference type="EMBL" id="MBP1852122.1"/>
    </source>
</evidence>
<evidence type="ECO:0000313" key="2">
    <source>
        <dbReference type="Proteomes" id="UP000759443"/>
    </source>
</evidence>
<name>A0ABS4E2G4_9HYPH</name>
<sequence length="266" mass="28431">MSLARIALRIAAVEALKGQTLVGDNVLDSPNGALDIAADGTLRTDVDTPFISVYTAEGRHANVTGRTLVENGECDLVFELAIASAMTELDEETGASTIVGIGIPASDRSFEFFLDIVQRQIFDALTDPENVWAEIYRGLHYAVGKIEFSGARNTDDGQRLAGHQIRLTVMLADDPIKGEVLSDQSALMRFVAALEGSDDASYQAQAATMRAVMCGGVDDRQMLQRIRGLTLAEAAALGEVPLDDAAATINTVVVERLTTTVVTDDQ</sequence>
<reference evidence="1 2" key="1">
    <citation type="submission" date="2021-03" db="EMBL/GenBank/DDBJ databases">
        <title>Genomic Encyclopedia of Type Strains, Phase IV (KMG-IV): sequencing the most valuable type-strain genomes for metagenomic binning, comparative biology and taxonomic classification.</title>
        <authorList>
            <person name="Goeker M."/>
        </authorList>
    </citation>
    <scope>NUCLEOTIDE SEQUENCE [LARGE SCALE GENOMIC DNA]</scope>
    <source>
        <strain evidence="1 2">DSM 21600</strain>
    </source>
</reference>
<dbReference type="RefSeq" id="WP_209946971.1">
    <property type="nucleotide sequence ID" value="NZ_JAGGJU010000010.1"/>
</dbReference>
<proteinExistence type="predicted"/>
<keyword evidence="2" id="KW-1185">Reference proteome</keyword>
<dbReference type="Proteomes" id="UP000759443">
    <property type="component" value="Unassembled WGS sequence"/>
</dbReference>
<organism evidence="1 2">
    <name type="scientific">Rhizobium halophytocola</name>
    <dbReference type="NCBI Taxonomy" id="735519"/>
    <lineage>
        <taxon>Bacteria</taxon>
        <taxon>Pseudomonadati</taxon>
        <taxon>Pseudomonadota</taxon>
        <taxon>Alphaproteobacteria</taxon>
        <taxon>Hyphomicrobiales</taxon>
        <taxon>Rhizobiaceae</taxon>
        <taxon>Rhizobium/Agrobacterium group</taxon>
        <taxon>Rhizobium</taxon>
    </lineage>
</organism>
<dbReference type="EMBL" id="JAGGJU010000010">
    <property type="protein sequence ID" value="MBP1852122.1"/>
    <property type="molecule type" value="Genomic_DNA"/>
</dbReference>
<comment type="caution">
    <text evidence="1">The sequence shown here is derived from an EMBL/GenBank/DDBJ whole genome shotgun (WGS) entry which is preliminary data.</text>
</comment>
<protein>
    <submittedName>
        <fullName evidence="1">Uncharacterized protein</fullName>
    </submittedName>
</protein>
<gene>
    <name evidence="1" type="ORF">J2Z17_003577</name>
</gene>